<dbReference type="Proteomes" id="UP000789508">
    <property type="component" value="Unassembled WGS sequence"/>
</dbReference>
<sequence length="272" mass="28971">MKLEKEGRKTNSPSLLELSNNVKEVGEKYVQVGVKAGGHIPLIEQIGGLCGLGGALYHGTLVSGMKIVDDGKEVYNKALDTGAGLMESTGKNLTQVTETFVDKGADMIKNIGGDIANVTGTIASNIADVNKKVVEEGSSLVKEGMKTGADTVENFRKGVENVTTEAMNNTTKVINESIDVAKKVVEGGIGAKYGDFEFGVNMGKGNVLEAKVESKDEIIARLEKQLEEQKLELTKKQEQINFLQQQQAEAQKTSGQTGLAALQLAQTLAANK</sequence>
<proteinExistence type="predicted"/>
<organism evidence="2 3">
    <name type="scientific">Ambispora leptoticha</name>
    <dbReference type="NCBI Taxonomy" id="144679"/>
    <lineage>
        <taxon>Eukaryota</taxon>
        <taxon>Fungi</taxon>
        <taxon>Fungi incertae sedis</taxon>
        <taxon>Mucoromycota</taxon>
        <taxon>Glomeromycotina</taxon>
        <taxon>Glomeromycetes</taxon>
        <taxon>Archaeosporales</taxon>
        <taxon>Ambisporaceae</taxon>
        <taxon>Ambispora</taxon>
    </lineage>
</organism>
<dbReference type="AlphaFoldDB" id="A0A9N9GY94"/>
<reference evidence="2" key="1">
    <citation type="submission" date="2021-06" db="EMBL/GenBank/DDBJ databases">
        <authorList>
            <person name="Kallberg Y."/>
            <person name="Tangrot J."/>
            <person name="Rosling A."/>
        </authorList>
    </citation>
    <scope>NUCLEOTIDE SEQUENCE</scope>
    <source>
        <strain evidence="2">FL130A</strain>
    </source>
</reference>
<keyword evidence="1" id="KW-0175">Coiled coil</keyword>
<feature type="coiled-coil region" evidence="1">
    <location>
        <begin position="212"/>
        <end position="253"/>
    </location>
</feature>
<evidence type="ECO:0000256" key="1">
    <source>
        <dbReference type="SAM" id="Coils"/>
    </source>
</evidence>
<evidence type="ECO:0000313" key="2">
    <source>
        <dbReference type="EMBL" id="CAG8635318.1"/>
    </source>
</evidence>
<protein>
    <submittedName>
        <fullName evidence="2">3756_t:CDS:1</fullName>
    </submittedName>
</protein>
<keyword evidence="3" id="KW-1185">Reference proteome</keyword>
<accession>A0A9N9GY94</accession>
<name>A0A9N9GY94_9GLOM</name>
<comment type="caution">
    <text evidence="2">The sequence shown here is derived from an EMBL/GenBank/DDBJ whole genome shotgun (WGS) entry which is preliminary data.</text>
</comment>
<gene>
    <name evidence="2" type="ORF">ALEPTO_LOCUS9521</name>
</gene>
<dbReference type="EMBL" id="CAJVPS010007486">
    <property type="protein sequence ID" value="CAG8635318.1"/>
    <property type="molecule type" value="Genomic_DNA"/>
</dbReference>
<evidence type="ECO:0000313" key="3">
    <source>
        <dbReference type="Proteomes" id="UP000789508"/>
    </source>
</evidence>